<evidence type="ECO:0000313" key="2">
    <source>
        <dbReference type="EMBL" id="VVU94612.1"/>
    </source>
</evidence>
<feature type="transmembrane region" description="Helical" evidence="1">
    <location>
        <begin position="6"/>
        <end position="25"/>
    </location>
</feature>
<gene>
    <name evidence="2" type="ORF">CPAV1605_337</name>
</gene>
<proteinExistence type="predicted"/>
<sequence>MEHLKKIAIVLAVALIIKFALHLFVKKPEINLGDRIRTLIRQASRWSIAASQDESPIIAVLHANYGAGYLWALLDIASENEITASANINLPVFKKKILDIQDQATKKVSKQCPQFVGSLDKYLATLGGDV</sequence>
<name>A0A5E8CLF9_9ZZZZ</name>
<dbReference type="EMBL" id="CABVLZ010000001">
    <property type="protein sequence ID" value="VVU94612.1"/>
    <property type="molecule type" value="Genomic_DNA"/>
</dbReference>
<dbReference type="AlphaFoldDB" id="A0A5E8CLF9"/>
<protein>
    <submittedName>
        <fullName evidence="2">Uncharacterized protein</fullName>
    </submittedName>
</protein>
<keyword evidence="1" id="KW-0472">Membrane</keyword>
<keyword evidence="1" id="KW-1133">Transmembrane helix</keyword>
<keyword evidence="1" id="KW-0812">Transmembrane</keyword>
<accession>A0A5E8CLF9</accession>
<reference evidence="2" key="1">
    <citation type="submission" date="2019-09" db="EMBL/GenBank/DDBJ databases">
        <authorList>
            <person name="Needham M D."/>
        </authorList>
    </citation>
    <scope>NUCLEOTIDE SEQUENCE</scope>
</reference>
<organism evidence="2">
    <name type="scientific">seawater metagenome</name>
    <dbReference type="NCBI Taxonomy" id="1561972"/>
    <lineage>
        <taxon>unclassified sequences</taxon>
        <taxon>metagenomes</taxon>
        <taxon>ecological metagenomes</taxon>
    </lineage>
</organism>
<evidence type="ECO:0000256" key="1">
    <source>
        <dbReference type="SAM" id="Phobius"/>
    </source>
</evidence>